<dbReference type="PANTHER" id="PTHR43301">
    <property type="entry name" value="ARABINAN ENDO-1,5-ALPHA-L-ARABINOSIDASE"/>
    <property type="match status" value="1"/>
</dbReference>
<evidence type="ECO:0000256" key="2">
    <source>
        <dbReference type="ARBA" id="ARBA00009865"/>
    </source>
</evidence>
<evidence type="ECO:0000256" key="9">
    <source>
        <dbReference type="SAM" id="SignalP"/>
    </source>
</evidence>
<comment type="similarity">
    <text evidence="2 5">Belongs to the glycosyl hydrolase 43 family.</text>
</comment>
<dbReference type="Proteomes" id="UP000256429">
    <property type="component" value="Unassembled WGS sequence"/>
</dbReference>
<dbReference type="PROSITE" id="PS51257">
    <property type="entry name" value="PROKAR_LIPOPROTEIN"/>
    <property type="match status" value="1"/>
</dbReference>
<gene>
    <name evidence="10" type="ORF">BX611_2438</name>
</gene>
<comment type="caution">
    <text evidence="10">The sequence shown here is derived from an EMBL/GenBank/DDBJ whole genome shotgun (WGS) entry which is preliminary data.</text>
</comment>
<dbReference type="RefSeq" id="WP_162880050.1">
    <property type="nucleotide sequence ID" value="NZ_QTTQ01000011.1"/>
</dbReference>
<accession>A0A3D9RVT1</accession>
<evidence type="ECO:0000256" key="6">
    <source>
        <dbReference type="PIRSR" id="PIRSR026534-1"/>
    </source>
</evidence>
<evidence type="ECO:0000256" key="7">
    <source>
        <dbReference type="PIRSR" id="PIRSR026534-2"/>
    </source>
</evidence>
<keyword evidence="9" id="KW-0732">Signal</keyword>
<dbReference type="CDD" id="cd18830">
    <property type="entry name" value="GH43_CjArb43A-like"/>
    <property type="match status" value="1"/>
</dbReference>
<dbReference type="InterPro" id="IPR006710">
    <property type="entry name" value="Glyco_hydro_43"/>
</dbReference>
<evidence type="ECO:0000256" key="3">
    <source>
        <dbReference type="ARBA" id="ARBA00022801"/>
    </source>
</evidence>
<evidence type="ECO:0000256" key="5">
    <source>
        <dbReference type="PIRNR" id="PIRNR026534"/>
    </source>
</evidence>
<evidence type="ECO:0000313" key="10">
    <source>
        <dbReference type="EMBL" id="REE80785.1"/>
    </source>
</evidence>
<dbReference type="GO" id="GO:0031222">
    <property type="term" value="P:arabinan catabolic process"/>
    <property type="evidence" value="ECO:0007669"/>
    <property type="project" value="UniProtKB-UniPathway"/>
</dbReference>
<evidence type="ECO:0000256" key="1">
    <source>
        <dbReference type="ARBA" id="ARBA00004834"/>
    </source>
</evidence>
<dbReference type="InterPro" id="IPR023296">
    <property type="entry name" value="Glyco_hydro_beta-prop_sf"/>
</dbReference>
<dbReference type="PANTHER" id="PTHR43301:SF3">
    <property type="entry name" value="ARABINAN ENDO-1,5-ALPHA-L-ARABINOSIDASE A-RELATED"/>
    <property type="match status" value="1"/>
</dbReference>
<dbReference type="PIRSF" id="PIRSF026534">
    <property type="entry name" value="Endo_alpha-L-arabinosidase"/>
    <property type="match status" value="1"/>
</dbReference>
<feature type="binding site" evidence="7">
    <location>
        <begin position="153"/>
        <end position="156"/>
    </location>
    <ligand>
        <name>substrate</name>
    </ligand>
</feature>
<feature type="site" description="Important for catalytic activity, responsible for pKa modulation of the active site Glu and correct orientation of both the proton donor and substrate" evidence="8">
    <location>
        <position position="156"/>
    </location>
</feature>
<feature type="binding site" evidence="7">
    <location>
        <begin position="173"/>
        <end position="175"/>
    </location>
    <ligand>
        <name>substrate</name>
    </ligand>
</feature>
<dbReference type="UniPathway" id="UPA00667"/>
<keyword evidence="3 5" id="KW-0378">Hydrolase</keyword>
<proteinExistence type="inferred from homology"/>
<dbReference type="InterPro" id="IPR050727">
    <property type="entry name" value="GH43_arabinanases"/>
</dbReference>
<protein>
    <submittedName>
        <fullName evidence="10">Arabinan endo-1,5-alpha-L-arabinosidase</fullName>
    </submittedName>
</protein>
<feature type="site" description="Important for substrate recognition" evidence="8">
    <location>
        <position position="289"/>
    </location>
</feature>
<feature type="chain" id="PRO_5017549705" evidence="9">
    <location>
        <begin position="29"/>
        <end position="336"/>
    </location>
</feature>
<sequence>MKQINNIQIAFKSILFLISIFMVSASCAQERPITHDPVVAKQGDTYYLFCTGPGITRFISKDLKTWKQAAPVFAEYPEWALDVAPGFNGHIWAPDISFHNNTYYLYYSVSAFGKNTSAIGVTTNKTLNPTDENYKWEDQGIVIQSVPNRDLWNAIDPNLIFDENNTPWLSFGSFWSGLKMVKLNSDLKSIAQPEEWHTIARRDRDSDLEDDEPGNAALEGPFIFKKGDYYYQFLSWDFCCRGENSTYKVVVGRSKKVTGPYVDKEGKELNKGGGTLIIEGDKNWYGAGHNSAYTFDGKDYIFFHGYDANDKGLPKLRVAEIAWDAELWPVLGNELD</sequence>
<dbReference type="Gene3D" id="2.115.10.20">
    <property type="entry name" value="Glycosyl hydrolase domain, family 43"/>
    <property type="match status" value="1"/>
</dbReference>
<feature type="active site" description="Proton donor" evidence="6">
    <location>
        <position position="219"/>
    </location>
</feature>
<dbReference type="AlphaFoldDB" id="A0A3D9RVT1"/>
<reference evidence="10 11" key="1">
    <citation type="submission" date="2018-08" db="EMBL/GenBank/DDBJ databases">
        <title>Genomic Encyclopedia of Type Strains, Phase III (KMG-III): the genomes of soil and plant-associated and newly described type strains.</title>
        <authorList>
            <person name="Whitman W."/>
        </authorList>
    </citation>
    <scope>NUCLEOTIDE SEQUENCE [LARGE SCALE GENOMIC DNA]</scope>
    <source>
        <strain evidence="10 11">325-5</strain>
    </source>
</reference>
<dbReference type="InterPro" id="IPR016840">
    <property type="entry name" value="Glyco_hydro_43_endo_a_Ara-ase"/>
</dbReference>
<dbReference type="EMBL" id="QTTQ01000011">
    <property type="protein sequence ID" value="REE80785.1"/>
    <property type="molecule type" value="Genomic_DNA"/>
</dbReference>
<keyword evidence="11" id="KW-1185">Reference proteome</keyword>
<feature type="signal peptide" evidence="9">
    <location>
        <begin position="1"/>
        <end position="28"/>
    </location>
</feature>
<dbReference type="SUPFAM" id="SSF75005">
    <property type="entry name" value="Arabinanase/levansucrase/invertase"/>
    <property type="match status" value="1"/>
</dbReference>
<evidence type="ECO:0000313" key="11">
    <source>
        <dbReference type="Proteomes" id="UP000256429"/>
    </source>
</evidence>
<evidence type="ECO:0000256" key="4">
    <source>
        <dbReference type="ARBA" id="ARBA00023295"/>
    </source>
</evidence>
<feature type="binding site" evidence="7">
    <location>
        <position position="36"/>
    </location>
    <ligand>
        <name>substrate</name>
    </ligand>
</feature>
<dbReference type="Pfam" id="PF04616">
    <property type="entry name" value="Glyco_hydro_43"/>
    <property type="match status" value="1"/>
</dbReference>
<comment type="pathway">
    <text evidence="1 5">Glycan metabolism; L-arabinan degradation.</text>
</comment>
<name>A0A3D9RVT1_9FLAO</name>
<dbReference type="GO" id="GO:0046558">
    <property type="term" value="F:arabinan endo-1,5-alpha-L-arabinosidase activity"/>
    <property type="evidence" value="ECO:0007669"/>
    <property type="project" value="InterPro"/>
</dbReference>
<feature type="active site" description="Proton acceptor" evidence="6">
    <location>
        <position position="36"/>
    </location>
</feature>
<keyword evidence="4 5" id="KW-0326">Glycosidase</keyword>
<evidence type="ECO:0000256" key="8">
    <source>
        <dbReference type="PIRSR" id="PIRSR026534-3"/>
    </source>
</evidence>
<organism evidence="10 11">
    <name type="scientific">Lutibacter oceani</name>
    <dbReference type="NCBI Taxonomy" id="1853311"/>
    <lineage>
        <taxon>Bacteria</taxon>
        <taxon>Pseudomonadati</taxon>
        <taxon>Bacteroidota</taxon>
        <taxon>Flavobacteriia</taxon>
        <taxon>Flavobacteriales</taxon>
        <taxon>Flavobacteriaceae</taxon>
        <taxon>Lutibacter</taxon>
    </lineage>
</organism>
<feature type="binding site" evidence="7">
    <location>
        <position position="113"/>
    </location>
    <ligand>
        <name>substrate</name>
    </ligand>
</feature>